<name>A0A7W3QIP0_ACTNM</name>
<dbReference type="InterPro" id="IPR058548">
    <property type="entry name" value="MlaB-like_STAS"/>
</dbReference>
<evidence type="ECO:0000256" key="2">
    <source>
        <dbReference type="RuleBase" id="RU003749"/>
    </source>
</evidence>
<dbReference type="InterPro" id="IPR036513">
    <property type="entry name" value="STAS_dom_sf"/>
</dbReference>
<feature type="domain" description="STAS" evidence="3">
    <location>
        <begin position="15"/>
        <end position="111"/>
    </location>
</feature>
<dbReference type="PANTHER" id="PTHR33495:SF2">
    <property type="entry name" value="ANTI-SIGMA FACTOR ANTAGONIST TM_1081-RELATED"/>
    <property type="match status" value="1"/>
</dbReference>
<keyword evidence="5" id="KW-1185">Reference proteome</keyword>
<dbReference type="CDD" id="cd07043">
    <property type="entry name" value="STAS_anti-anti-sigma_factors"/>
    <property type="match status" value="1"/>
</dbReference>
<sequence length="111" mass="11575">MTSFDVTDRPWHEHLVLTVTGEVDLDTAPALRTALHGAIAAAPAGIIVDVGGLTFIDASGLNALAVAANRSAHLPGRLKLAAPPPRLDALLKVTGLSDHLPVHPTYPLRPV</sequence>
<evidence type="ECO:0000313" key="5">
    <source>
        <dbReference type="Proteomes" id="UP000572680"/>
    </source>
</evidence>
<gene>
    <name evidence="4" type="ORF">HNR61_000242</name>
</gene>
<dbReference type="NCBIfam" id="TIGR00377">
    <property type="entry name" value="ant_ant_sig"/>
    <property type="match status" value="1"/>
</dbReference>
<evidence type="ECO:0000259" key="3">
    <source>
        <dbReference type="PROSITE" id="PS50801"/>
    </source>
</evidence>
<protein>
    <recommendedName>
        <fullName evidence="2">Anti-sigma factor antagonist</fullName>
    </recommendedName>
</protein>
<dbReference type="Gene3D" id="3.30.750.24">
    <property type="entry name" value="STAS domain"/>
    <property type="match status" value="1"/>
</dbReference>
<dbReference type="InterPro" id="IPR003658">
    <property type="entry name" value="Anti-sigma_ant"/>
</dbReference>
<dbReference type="GO" id="GO:0043856">
    <property type="term" value="F:anti-sigma factor antagonist activity"/>
    <property type="evidence" value="ECO:0007669"/>
    <property type="project" value="InterPro"/>
</dbReference>
<dbReference type="PANTHER" id="PTHR33495">
    <property type="entry name" value="ANTI-SIGMA FACTOR ANTAGONIST TM_1081-RELATED-RELATED"/>
    <property type="match status" value="1"/>
</dbReference>
<accession>A0A7W3QIP0</accession>
<dbReference type="AlphaFoldDB" id="A0A7W3QIP0"/>
<dbReference type="SUPFAM" id="SSF52091">
    <property type="entry name" value="SpoIIaa-like"/>
    <property type="match status" value="1"/>
</dbReference>
<dbReference type="PROSITE" id="PS50801">
    <property type="entry name" value="STAS"/>
    <property type="match status" value="1"/>
</dbReference>
<dbReference type="Pfam" id="PF13466">
    <property type="entry name" value="STAS_2"/>
    <property type="match status" value="1"/>
</dbReference>
<evidence type="ECO:0000256" key="1">
    <source>
        <dbReference type="ARBA" id="ARBA00009013"/>
    </source>
</evidence>
<proteinExistence type="inferred from homology"/>
<dbReference type="Proteomes" id="UP000572680">
    <property type="component" value="Unassembled WGS sequence"/>
</dbReference>
<evidence type="ECO:0000313" key="4">
    <source>
        <dbReference type="EMBL" id="MBA8948644.1"/>
    </source>
</evidence>
<dbReference type="EMBL" id="JACJIA010000001">
    <property type="protein sequence ID" value="MBA8948644.1"/>
    <property type="molecule type" value="Genomic_DNA"/>
</dbReference>
<organism evidence="4 5">
    <name type="scientific">Actinomadura namibiensis</name>
    <dbReference type="NCBI Taxonomy" id="182080"/>
    <lineage>
        <taxon>Bacteria</taxon>
        <taxon>Bacillati</taxon>
        <taxon>Actinomycetota</taxon>
        <taxon>Actinomycetes</taxon>
        <taxon>Streptosporangiales</taxon>
        <taxon>Thermomonosporaceae</taxon>
        <taxon>Actinomadura</taxon>
    </lineage>
</organism>
<dbReference type="InterPro" id="IPR002645">
    <property type="entry name" value="STAS_dom"/>
</dbReference>
<dbReference type="RefSeq" id="WP_182841253.1">
    <property type="nucleotide sequence ID" value="NZ_BAAALP010000015.1"/>
</dbReference>
<comment type="similarity">
    <text evidence="1 2">Belongs to the anti-sigma-factor antagonist family.</text>
</comment>
<reference evidence="4 5" key="1">
    <citation type="submission" date="2020-08" db="EMBL/GenBank/DDBJ databases">
        <title>Genomic Encyclopedia of Type Strains, Phase IV (KMG-IV): sequencing the most valuable type-strain genomes for metagenomic binning, comparative biology and taxonomic classification.</title>
        <authorList>
            <person name="Goeker M."/>
        </authorList>
    </citation>
    <scope>NUCLEOTIDE SEQUENCE [LARGE SCALE GENOMIC DNA]</scope>
    <source>
        <strain evidence="4 5">DSM 44197</strain>
    </source>
</reference>
<comment type="caution">
    <text evidence="4">The sequence shown here is derived from an EMBL/GenBank/DDBJ whole genome shotgun (WGS) entry which is preliminary data.</text>
</comment>